<dbReference type="PANTHER" id="PTHR43649:SF31">
    <property type="entry name" value="SN-GLYCEROL-3-PHOSPHATE-BINDING PERIPLASMIC PROTEIN UGPB"/>
    <property type="match status" value="1"/>
</dbReference>
<keyword evidence="4 5" id="KW-0732">Signal</keyword>
<protein>
    <submittedName>
        <fullName evidence="6">ABC transporter substrate-binding protein</fullName>
    </submittedName>
</protein>
<dbReference type="Pfam" id="PF01547">
    <property type="entry name" value="SBP_bac_1"/>
    <property type="match status" value="1"/>
</dbReference>
<dbReference type="PANTHER" id="PTHR43649">
    <property type="entry name" value="ARABINOSE-BINDING PROTEIN-RELATED"/>
    <property type="match status" value="1"/>
</dbReference>
<comment type="subcellular location">
    <subcellularLocation>
        <location evidence="1">Cell envelope</location>
    </subcellularLocation>
</comment>
<evidence type="ECO:0000256" key="1">
    <source>
        <dbReference type="ARBA" id="ARBA00004196"/>
    </source>
</evidence>
<dbReference type="Proteomes" id="UP001602245">
    <property type="component" value="Unassembled WGS sequence"/>
</dbReference>
<keyword evidence="7" id="KW-1185">Reference proteome</keyword>
<feature type="chain" id="PRO_5046048383" evidence="5">
    <location>
        <begin position="24"/>
        <end position="444"/>
    </location>
</feature>
<dbReference type="EMBL" id="JBIAZU010000001">
    <property type="protein sequence ID" value="MFF5288848.1"/>
    <property type="molecule type" value="Genomic_DNA"/>
</dbReference>
<evidence type="ECO:0000256" key="4">
    <source>
        <dbReference type="ARBA" id="ARBA00022729"/>
    </source>
</evidence>
<dbReference type="Gene3D" id="3.40.190.10">
    <property type="entry name" value="Periplasmic binding protein-like II"/>
    <property type="match status" value="1"/>
</dbReference>
<dbReference type="InterPro" id="IPR050490">
    <property type="entry name" value="Bact_solute-bd_prot1"/>
</dbReference>
<gene>
    <name evidence="6" type="ORF">ACFY35_05380</name>
</gene>
<dbReference type="InterPro" id="IPR006059">
    <property type="entry name" value="SBP"/>
</dbReference>
<evidence type="ECO:0000256" key="5">
    <source>
        <dbReference type="SAM" id="SignalP"/>
    </source>
</evidence>
<dbReference type="SUPFAM" id="SSF53850">
    <property type="entry name" value="Periplasmic binding protein-like II"/>
    <property type="match status" value="1"/>
</dbReference>
<proteinExistence type="inferred from homology"/>
<evidence type="ECO:0000313" key="6">
    <source>
        <dbReference type="EMBL" id="MFF5288848.1"/>
    </source>
</evidence>
<evidence type="ECO:0000256" key="3">
    <source>
        <dbReference type="ARBA" id="ARBA00022448"/>
    </source>
</evidence>
<feature type="signal peptide" evidence="5">
    <location>
        <begin position="1"/>
        <end position="23"/>
    </location>
</feature>
<sequence length="444" mass="47600">MLRRSLAAALTAAALTTSLVACSNGDSSDSGGPVALNYWLWDDKQLPAYQACADAFTKANPNITVKLSQTAWDQYWQNLTTQLASGSAPDVWTDHASYYAQFVTSNQILDIQPYVDKDKVDLSQYQAGLADLFTKDGKRYGLPKDWDTMAVVYNTKLVKDTSGLDALTWNPSDGGTFEKAIAAATVDANGKNGLDPGFDSKHVKVYGFLPEWADGAQGQNGWGDLAVSNGFTYLDKNPWGTHYNYDDPKLAQTIDWFKHLIDAGYAPKFDKQSTLSRDAVMESGTGAFTIVGSWTIGTYLGDGAKQKYAFAPLPTGPAGRKTAINGLSDAIYAGTKHPAEAWAWVKFLGSPDCQNIVGDKAVVFPAIKSGTEKALAAHKAAGRDVHVFTDEATAAGGTFFLPITDHGNEVSQSVQDAIQSVVLGQAPTADALKKANDEVNGLLK</sequence>
<dbReference type="CDD" id="cd13585">
    <property type="entry name" value="PBP2_TMBP_like"/>
    <property type="match status" value="1"/>
</dbReference>
<organism evidence="6 7">
    <name type="scientific">Paractinoplanes globisporus</name>
    <dbReference type="NCBI Taxonomy" id="113565"/>
    <lineage>
        <taxon>Bacteria</taxon>
        <taxon>Bacillati</taxon>
        <taxon>Actinomycetota</taxon>
        <taxon>Actinomycetes</taxon>
        <taxon>Micromonosporales</taxon>
        <taxon>Micromonosporaceae</taxon>
        <taxon>Paractinoplanes</taxon>
    </lineage>
</organism>
<dbReference type="RefSeq" id="WP_040431242.1">
    <property type="nucleotide sequence ID" value="NZ_JBIAZU010000001.1"/>
</dbReference>
<evidence type="ECO:0000256" key="2">
    <source>
        <dbReference type="ARBA" id="ARBA00008520"/>
    </source>
</evidence>
<evidence type="ECO:0000313" key="7">
    <source>
        <dbReference type="Proteomes" id="UP001602245"/>
    </source>
</evidence>
<comment type="similarity">
    <text evidence="2">Belongs to the bacterial solute-binding protein 1 family.</text>
</comment>
<accession>A0ABW6W762</accession>
<keyword evidence="3" id="KW-0813">Transport</keyword>
<reference evidence="6 7" key="1">
    <citation type="submission" date="2024-10" db="EMBL/GenBank/DDBJ databases">
        <title>The Natural Products Discovery Center: Release of the First 8490 Sequenced Strains for Exploring Actinobacteria Biosynthetic Diversity.</title>
        <authorList>
            <person name="Kalkreuter E."/>
            <person name="Kautsar S.A."/>
            <person name="Yang D."/>
            <person name="Bader C.D."/>
            <person name="Teijaro C.N."/>
            <person name="Fluegel L."/>
            <person name="Davis C.M."/>
            <person name="Simpson J.R."/>
            <person name="Lauterbach L."/>
            <person name="Steele A.D."/>
            <person name="Gui C."/>
            <person name="Meng S."/>
            <person name="Li G."/>
            <person name="Viehrig K."/>
            <person name="Ye F."/>
            <person name="Su P."/>
            <person name="Kiefer A.F."/>
            <person name="Nichols A."/>
            <person name="Cepeda A.J."/>
            <person name="Yan W."/>
            <person name="Fan B."/>
            <person name="Jiang Y."/>
            <person name="Adhikari A."/>
            <person name="Zheng C.-J."/>
            <person name="Schuster L."/>
            <person name="Cowan T.M."/>
            <person name="Smanski M.J."/>
            <person name="Chevrette M.G."/>
            <person name="De Carvalho L.P.S."/>
            <person name="Shen B."/>
        </authorList>
    </citation>
    <scope>NUCLEOTIDE SEQUENCE [LARGE SCALE GENOMIC DNA]</scope>
    <source>
        <strain evidence="6 7">NPDC000087</strain>
    </source>
</reference>
<comment type="caution">
    <text evidence="6">The sequence shown here is derived from an EMBL/GenBank/DDBJ whole genome shotgun (WGS) entry which is preliminary data.</text>
</comment>
<dbReference type="PROSITE" id="PS51257">
    <property type="entry name" value="PROKAR_LIPOPROTEIN"/>
    <property type="match status" value="1"/>
</dbReference>
<name>A0ABW6W762_9ACTN</name>